<accession>A0A7W0CM30</accession>
<feature type="domain" description="MacB-like periplasmic core" evidence="9">
    <location>
        <begin position="26"/>
        <end position="162"/>
    </location>
</feature>
<dbReference type="Pfam" id="PF12704">
    <property type="entry name" value="MacB_PCD"/>
    <property type="match status" value="1"/>
</dbReference>
<evidence type="ECO:0000256" key="5">
    <source>
        <dbReference type="ARBA" id="ARBA00023136"/>
    </source>
</evidence>
<dbReference type="GO" id="GO:0022857">
    <property type="term" value="F:transmembrane transporter activity"/>
    <property type="evidence" value="ECO:0007669"/>
    <property type="project" value="TreeGrafter"/>
</dbReference>
<dbReference type="RefSeq" id="WP_181612476.1">
    <property type="nucleotide sequence ID" value="NZ_BAABAM010000005.1"/>
</dbReference>
<reference evidence="10 11" key="1">
    <citation type="submission" date="2020-07" db="EMBL/GenBank/DDBJ databases">
        <title>Genomic Encyclopedia of Type Strains, Phase IV (KMG-IV): sequencing the most valuable type-strain genomes for metagenomic binning, comparative biology and taxonomic classification.</title>
        <authorList>
            <person name="Goeker M."/>
        </authorList>
    </citation>
    <scope>NUCLEOTIDE SEQUENCE [LARGE SCALE GENOMIC DNA]</scope>
    <source>
        <strain evidence="10 11">DSM 45533</strain>
    </source>
</reference>
<feature type="domain" description="ABC3 transporter permease C-terminal" evidence="8">
    <location>
        <begin position="267"/>
        <end position="384"/>
    </location>
</feature>
<evidence type="ECO:0000259" key="9">
    <source>
        <dbReference type="Pfam" id="PF12704"/>
    </source>
</evidence>
<proteinExistence type="inferred from homology"/>
<sequence>MGRMVLVARLAVRDLRRRRVETALLLLAVLAATTTLTLGLVLREAAAGPYQSTREATAGPDVVASAQLATLEKLATASGVAAYSGPYPVVPSELRAAGRTSDVQVVGRDTASAAVDRPAVVEGGWAGDGGAVLEAAFARALGVGVGDQVTLGGRAFVVSGLAVTAATAPYPGGSCYVTAGCASGEVPEGTNLPAGLLRDPGLVWLTQADTRALSDDVSYVLNLRLSDPAQARSFADAHPSVITHTWQTVQEEATELARDSQILLLIGAWLLGLLAVAGLAVLVGGRIADQTRRVGLLKAVGGTPGLVAAVMLAEYVLVALAAAVGGLALGTLAAPLLTGPGAGLLGQASTPVPTVATAAWVVAAALGVAVVATGIPSLRAARSSTVGALADAPRPPRRVGWLIAISARLPASLLLAVRVAARRPRRVVLGAVSVAVTVSGLFVLLVLDAFLASRSGTPAYGQAQVEVLREVLLVWTVVLLCLAAVNTLVITWATVLDNRRSSALARALGATPRDVSTAVAAAQVLPALVGAALGVFPGGFALFGVINLITGGDGARVTMPSAPELFALVAAAVLAVALLTGAPALLGSRRPVAESLRG</sequence>
<dbReference type="EMBL" id="JACDUR010000005">
    <property type="protein sequence ID" value="MBA2893691.1"/>
    <property type="molecule type" value="Genomic_DNA"/>
</dbReference>
<feature type="transmembrane region" description="Helical" evidence="7">
    <location>
        <begin position="427"/>
        <end position="452"/>
    </location>
</feature>
<dbReference type="InterPro" id="IPR003838">
    <property type="entry name" value="ABC3_permease_C"/>
</dbReference>
<name>A0A7W0CM30_9ACTN</name>
<feature type="transmembrane region" description="Helical" evidence="7">
    <location>
        <begin position="357"/>
        <end position="379"/>
    </location>
</feature>
<dbReference type="PANTHER" id="PTHR30572">
    <property type="entry name" value="MEMBRANE COMPONENT OF TRANSPORTER-RELATED"/>
    <property type="match status" value="1"/>
</dbReference>
<dbReference type="GO" id="GO:0005886">
    <property type="term" value="C:plasma membrane"/>
    <property type="evidence" value="ECO:0007669"/>
    <property type="project" value="UniProtKB-SubCell"/>
</dbReference>
<organism evidence="10 11">
    <name type="scientific">Nonomuraea soli</name>
    <dbReference type="NCBI Taxonomy" id="1032476"/>
    <lineage>
        <taxon>Bacteria</taxon>
        <taxon>Bacillati</taxon>
        <taxon>Actinomycetota</taxon>
        <taxon>Actinomycetes</taxon>
        <taxon>Streptosporangiales</taxon>
        <taxon>Streptosporangiaceae</taxon>
        <taxon>Nonomuraea</taxon>
    </lineage>
</organism>
<evidence type="ECO:0000313" key="10">
    <source>
        <dbReference type="EMBL" id="MBA2893691.1"/>
    </source>
</evidence>
<dbReference type="AlphaFoldDB" id="A0A7W0CM30"/>
<dbReference type="PANTHER" id="PTHR30572:SF4">
    <property type="entry name" value="ABC TRANSPORTER PERMEASE YTRF"/>
    <property type="match status" value="1"/>
</dbReference>
<dbReference type="InterPro" id="IPR050250">
    <property type="entry name" value="Macrolide_Exporter_MacB"/>
</dbReference>
<comment type="subcellular location">
    <subcellularLocation>
        <location evidence="1">Cell membrane</location>
        <topology evidence="1">Multi-pass membrane protein</topology>
    </subcellularLocation>
</comment>
<dbReference type="Proteomes" id="UP000530928">
    <property type="component" value="Unassembled WGS sequence"/>
</dbReference>
<evidence type="ECO:0000313" key="11">
    <source>
        <dbReference type="Proteomes" id="UP000530928"/>
    </source>
</evidence>
<dbReference type="InterPro" id="IPR025857">
    <property type="entry name" value="MacB_PCD"/>
</dbReference>
<protein>
    <submittedName>
        <fullName evidence="10">Putative ABC transport system permease protein</fullName>
    </submittedName>
</protein>
<dbReference type="Pfam" id="PF02687">
    <property type="entry name" value="FtsX"/>
    <property type="match status" value="2"/>
</dbReference>
<feature type="domain" description="ABC3 transporter permease C-terminal" evidence="8">
    <location>
        <begin position="477"/>
        <end position="589"/>
    </location>
</feature>
<keyword evidence="4 7" id="KW-1133">Transmembrane helix</keyword>
<keyword evidence="5 7" id="KW-0472">Membrane</keyword>
<feature type="transmembrane region" description="Helical" evidence="7">
    <location>
        <begin position="565"/>
        <end position="587"/>
    </location>
</feature>
<keyword evidence="3 7" id="KW-0812">Transmembrane</keyword>
<evidence type="ECO:0000256" key="4">
    <source>
        <dbReference type="ARBA" id="ARBA00022989"/>
    </source>
</evidence>
<feature type="transmembrane region" description="Helical" evidence="7">
    <location>
        <begin position="517"/>
        <end position="545"/>
    </location>
</feature>
<evidence type="ECO:0000259" key="8">
    <source>
        <dbReference type="Pfam" id="PF02687"/>
    </source>
</evidence>
<gene>
    <name evidence="10" type="ORF">HNR30_005052</name>
</gene>
<comment type="caution">
    <text evidence="10">The sequence shown here is derived from an EMBL/GenBank/DDBJ whole genome shotgun (WGS) entry which is preliminary data.</text>
</comment>
<keyword evidence="11" id="KW-1185">Reference proteome</keyword>
<feature type="transmembrane region" description="Helical" evidence="7">
    <location>
        <begin position="262"/>
        <end position="283"/>
    </location>
</feature>
<feature type="transmembrane region" description="Helical" evidence="7">
    <location>
        <begin position="319"/>
        <end position="345"/>
    </location>
</feature>
<feature type="transmembrane region" description="Helical" evidence="7">
    <location>
        <begin position="472"/>
        <end position="496"/>
    </location>
</feature>
<keyword evidence="2" id="KW-1003">Cell membrane</keyword>
<evidence type="ECO:0000256" key="3">
    <source>
        <dbReference type="ARBA" id="ARBA00022692"/>
    </source>
</evidence>
<evidence type="ECO:0000256" key="6">
    <source>
        <dbReference type="ARBA" id="ARBA00038076"/>
    </source>
</evidence>
<evidence type="ECO:0000256" key="1">
    <source>
        <dbReference type="ARBA" id="ARBA00004651"/>
    </source>
</evidence>
<evidence type="ECO:0000256" key="7">
    <source>
        <dbReference type="SAM" id="Phobius"/>
    </source>
</evidence>
<evidence type="ECO:0000256" key="2">
    <source>
        <dbReference type="ARBA" id="ARBA00022475"/>
    </source>
</evidence>
<comment type="similarity">
    <text evidence="6">Belongs to the ABC-4 integral membrane protein family.</text>
</comment>